<dbReference type="GO" id="GO:0005096">
    <property type="term" value="F:GTPase activator activity"/>
    <property type="evidence" value="ECO:0007669"/>
    <property type="project" value="UniProtKB-KW"/>
</dbReference>
<name>A0A1R1PE88_ZANCU</name>
<dbReference type="PANTHER" id="PTHR45705:SF1">
    <property type="entry name" value="FI20236P1"/>
    <property type="match status" value="1"/>
</dbReference>
<dbReference type="PRINTS" id="PR00405">
    <property type="entry name" value="REVINTRACTNG"/>
</dbReference>
<keyword evidence="10" id="KW-1185">Reference proteome</keyword>
<evidence type="ECO:0000313" key="9">
    <source>
        <dbReference type="EMBL" id="OMH79287.1"/>
    </source>
</evidence>
<proteinExistence type="predicted"/>
<feature type="region of interest" description="Disordered" evidence="6">
    <location>
        <begin position="288"/>
        <end position="328"/>
    </location>
</feature>
<evidence type="ECO:0000259" key="7">
    <source>
        <dbReference type="PROSITE" id="PS50030"/>
    </source>
</evidence>
<feature type="compositionally biased region" description="Low complexity" evidence="6">
    <location>
        <begin position="143"/>
        <end position="152"/>
    </location>
</feature>
<evidence type="ECO:0000256" key="3">
    <source>
        <dbReference type="ARBA" id="ARBA00022771"/>
    </source>
</evidence>
<dbReference type="SUPFAM" id="SSF46934">
    <property type="entry name" value="UBA-like"/>
    <property type="match status" value="2"/>
</dbReference>
<dbReference type="Pfam" id="PF01412">
    <property type="entry name" value="ArfGap"/>
    <property type="match status" value="1"/>
</dbReference>
<evidence type="ECO:0000256" key="4">
    <source>
        <dbReference type="ARBA" id="ARBA00022833"/>
    </source>
</evidence>
<dbReference type="EMBL" id="LSSK01001605">
    <property type="protein sequence ID" value="OMH79287.1"/>
    <property type="molecule type" value="Genomic_DNA"/>
</dbReference>
<accession>A0A1R1PE88</accession>
<dbReference type="OrthoDB" id="10266696at2759"/>
<dbReference type="FunFam" id="1.10.220.150:FF:000009">
    <property type="entry name" value="stromal membrane-associated protein 1 isoform X1"/>
    <property type="match status" value="1"/>
</dbReference>
<dbReference type="CDD" id="cd08204">
    <property type="entry name" value="ArfGap"/>
    <property type="match status" value="1"/>
</dbReference>
<dbReference type="Gene3D" id="1.10.220.150">
    <property type="entry name" value="Arf GTPase activating protein"/>
    <property type="match status" value="1"/>
</dbReference>
<dbReference type="GO" id="GO:0008270">
    <property type="term" value="F:zinc ion binding"/>
    <property type="evidence" value="ECO:0007669"/>
    <property type="project" value="UniProtKB-KW"/>
</dbReference>
<dbReference type="Gene3D" id="1.10.8.10">
    <property type="entry name" value="DNA helicase RuvA subunit, C-terminal domain"/>
    <property type="match status" value="2"/>
</dbReference>
<dbReference type="PROSITE" id="PS50030">
    <property type="entry name" value="UBA"/>
    <property type="match status" value="1"/>
</dbReference>
<dbReference type="Proteomes" id="UP000188320">
    <property type="component" value="Unassembled WGS sequence"/>
</dbReference>
<dbReference type="InterPro" id="IPR009060">
    <property type="entry name" value="UBA-like_sf"/>
</dbReference>
<feature type="domain" description="Arf-GAP" evidence="8">
    <location>
        <begin position="13"/>
        <end position="138"/>
    </location>
</feature>
<evidence type="ECO:0008006" key="11">
    <source>
        <dbReference type="Google" id="ProtNLM"/>
    </source>
</evidence>
<dbReference type="InterPro" id="IPR037278">
    <property type="entry name" value="ARFGAP/RecO"/>
</dbReference>
<feature type="compositionally biased region" description="Low complexity" evidence="6">
    <location>
        <begin position="309"/>
        <end position="328"/>
    </location>
</feature>
<dbReference type="InterPro" id="IPR038508">
    <property type="entry name" value="ArfGAP_dom_sf"/>
</dbReference>
<feature type="compositionally biased region" description="Polar residues" evidence="6">
    <location>
        <begin position="247"/>
        <end position="257"/>
    </location>
</feature>
<dbReference type="InterPro" id="IPR051718">
    <property type="entry name" value="ARF_GTPase-activating"/>
</dbReference>
<evidence type="ECO:0000256" key="1">
    <source>
        <dbReference type="ARBA" id="ARBA00022468"/>
    </source>
</evidence>
<feature type="region of interest" description="Disordered" evidence="6">
    <location>
        <begin position="247"/>
        <end position="273"/>
    </location>
</feature>
<dbReference type="SUPFAM" id="SSF57863">
    <property type="entry name" value="ArfGap/RecO-like zinc finger"/>
    <property type="match status" value="1"/>
</dbReference>
<comment type="caution">
    <text evidence="9">The sequence shown here is derived from an EMBL/GenBank/DDBJ whole genome shotgun (WGS) entry which is preliminary data.</text>
</comment>
<keyword evidence="2" id="KW-0479">Metal-binding</keyword>
<keyword evidence="4" id="KW-0862">Zinc</keyword>
<dbReference type="GO" id="GO:0005737">
    <property type="term" value="C:cytoplasm"/>
    <property type="evidence" value="ECO:0007669"/>
    <property type="project" value="TreeGrafter"/>
</dbReference>
<evidence type="ECO:0000259" key="8">
    <source>
        <dbReference type="PROSITE" id="PS50115"/>
    </source>
</evidence>
<evidence type="ECO:0000313" key="10">
    <source>
        <dbReference type="Proteomes" id="UP000188320"/>
    </source>
</evidence>
<dbReference type="InterPro" id="IPR015940">
    <property type="entry name" value="UBA"/>
</dbReference>
<dbReference type="PROSITE" id="PS50115">
    <property type="entry name" value="ARFGAP"/>
    <property type="match status" value="1"/>
</dbReference>
<dbReference type="SMART" id="SM00105">
    <property type="entry name" value="ArfGap"/>
    <property type="match status" value="1"/>
</dbReference>
<dbReference type="PANTHER" id="PTHR45705">
    <property type="entry name" value="FI20236P1"/>
    <property type="match status" value="1"/>
</dbReference>
<feature type="region of interest" description="Disordered" evidence="6">
    <location>
        <begin position="141"/>
        <end position="166"/>
    </location>
</feature>
<gene>
    <name evidence="9" type="ORF">AX774_g7307</name>
</gene>
<feature type="domain" description="UBA" evidence="7">
    <location>
        <begin position="170"/>
        <end position="213"/>
    </location>
</feature>
<reference evidence="10" key="1">
    <citation type="submission" date="2017-01" db="EMBL/GenBank/DDBJ databases">
        <authorList>
            <person name="Wang Y."/>
            <person name="White M."/>
            <person name="Kvist S."/>
            <person name="Moncalvo J.-M."/>
        </authorList>
    </citation>
    <scope>NUCLEOTIDE SEQUENCE [LARGE SCALE GENOMIC DNA]</scope>
    <source>
        <strain evidence="10">COL-18-3</strain>
    </source>
</reference>
<evidence type="ECO:0000256" key="5">
    <source>
        <dbReference type="PROSITE-ProRule" id="PRU00288"/>
    </source>
</evidence>
<dbReference type="InterPro" id="IPR001164">
    <property type="entry name" value="ArfGAP_dom"/>
</dbReference>
<evidence type="ECO:0000256" key="6">
    <source>
        <dbReference type="SAM" id="MobiDB-lite"/>
    </source>
</evidence>
<keyword evidence="3 5" id="KW-0863">Zinc-finger</keyword>
<keyword evidence="1" id="KW-0343">GTPase activation</keyword>
<protein>
    <recommendedName>
        <fullName evidence="11">UBA domain-containing protein 3</fullName>
    </recommendedName>
</protein>
<dbReference type="AlphaFoldDB" id="A0A1R1PE88"/>
<sequence>MNSAEKEKKRLFEKHAKILRELAKEPANSVCADCGTQSPRWASWNLGVFLCIRCGGFHRRLGTHVTKVKSTTLDNWTPEQIEHFRHIGNEKANAYFTPTSRQGAQNLNTMARSDMQLAKFIRDKYENRIYVERGSVDPTVIAGSNSNNYSPSTGGGGGGSRGNYSEASKIRDGEVYGMTKLREMGFKDVRKNHDALVKCEYNVEAAIRYLTRGPGAATETEISANDERVKKLKAMGFEDTQANIQALKQTNSGTSKSQAKDETTKNSGSATKENKTDLLFSFDELSISNPNKKEESSGAADDGFGDFLSAEPTTPATPAATSMTNSTAAGSAGVYNVALFKKRLEHIEQHKWNQ</sequence>
<evidence type="ECO:0000256" key="2">
    <source>
        <dbReference type="ARBA" id="ARBA00022723"/>
    </source>
</evidence>
<organism evidence="9 10">
    <name type="scientific">Zancudomyces culisetae</name>
    <name type="common">Gut fungus</name>
    <name type="synonym">Smittium culisetae</name>
    <dbReference type="NCBI Taxonomy" id="1213189"/>
    <lineage>
        <taxon>Eukaryota</taxon>
        <taxon>Fungi</taxon>
        <taxon>Fungi incertae sedis</taxon>
        <taxon>Zoopagomycota</taxon>
        <taxon>Kickxellomycotina</taxon>
        <taxon>Harpellomycetes</taxon>
        <taxon>Harpellales</taxon>
        <taxon>Legeriomycetaceae</taxon>
        <taxon>Zancudomyces</taxon>
    </lineage>
</organism>